<sequence>MTLKMLLNNILLVMLIF</sequence>
<evidence type="ECO:0000313" key="2">
    <source>
        <dbReference type="Proteomes" id="UP000015102"/>
    </source>
</evidence>
<dbReference type="HOGENOM" id="CLU_3432097_0_0_1"/>
<evidence type="ECO:0000313" key="1">
    <source>
        <dbReference type="EnsemblMetazoa" id="MESCA002140-PA"/>
    </source>
</evidence>
<dbReference type="AlphaFoldDB" id="T1GFJ7"/>
<reference evidence="1" key="2">
    <citation type="submission" date="2015-06" db="UniProtKB">
        <authorList>
            <consortium name="EnsemblMetazoa"/>
        </authorList>
    </citation>
    <scope>IDENTIFICATION</scope>
</reference>
<proteinExistence type="predicted"/>
<accession>T1GFJ7</accession>
<name>T1GFJ7_MEGSC</name>
<dbReference type="EMBL" id="CAQQ02068647">
    <property type="status" value="NOT_ANNOTATED_CDS"/>
    <property type="molecule type" value="Genomic_DNA"/>
</dbReference>
<organism evidence="1 2">
    <name type="scientific">Megaselia scalaris</name>
    <name type="common">Humpbacked fly</name>
    <name type="synonym">Phora scalaris</name>
    <dbReference type="NCBI Taxonomy" id="36166"/>
    <lineage>
        <taxon>Eukaryota</taxon>
        <taxon>Metazoa</taxon>
        <taxon>Ecdysozoa</taxon>
        <taxon>Arthropoda</taxon>
        <taxon>Hexapoda</taxon>
        <taxon>Insecta</taxon>
        <taxon>Pterygota</taxon>
        <taxon>Neoptera</taxon>
        <taxon>Endopterygota</taxon>
        <taxon>Diptera</taxon>
        <taxon>Brachycera</taxon>
        <taxon>Muscomorpha</taxon>
        <taxon>Platypezoidea</taxon>
        <taxon>Phoridae</taxon>
        <taxon>Megaseliini</taxon>
        <taxon>Megaselia</taxon>
    </lineage>
</organism>
<reference evidence="2" key="1">
    <citation type="submission" date="2013-02" db="EMBL/GenBank/DDBJ databases">
        <authorList>
            <person name="Hughes D."/>
        </authorList>
    </citation>
    <scope>NUCLEOTIDE SEQUENCE</scope>
    <source>
        <strain>Durham</strain>
        <strain evidence="2">NC isolate 2 -- Noor lab</strain>
    </source>
</reference>
<keyword evidence="2" id="KW-1185">Reference proteome</keyword>
<protein>
    <submittedName>
        <fullName evidence="1">Uncharacterized protein</fullName>
    </submittedName>
</protein>
<dbReference type="Proteomes" id="UP000015102">
    <property type="component" value="Unassembled WGS sequence"/>
</dbReference>
<dbReference type="EnsemblMetazoa" id="MESCA002140-RA">
    <property type="protein sequence ID" value="MESCA002140-PA"/>
    <property type="gene ID" value="MESCA002140"/>
</dbReference>